<proteinExistence type="predicted"/>
<reference evidence="2 3" key="1">
    <citation type="submission" date="2015-04" db="EMBL/GenBank/DDBJ databases">
        <title>Lasius niger genome sequencing.</title>
        <authorList>
            <person name="Konorov E.A."/>
            <person name="Nikitin M.A."/>
            <person name="Kirill M.V."/>
            <person name="Chang P."/>
        </authorList>
    </citation>
    <scope>NUCLEOTIDE SEQUENCE [LARGE SCALE GENOMIC DNA]</scope>
    <source>
        <tissue evidence="2">Whole</tissue>
    </source>
</reference>
<protein>
    <submittedName>
        <fullName evidence="2">Uncharacterized protein</fullName>
    </submittedName>
</protein>
<feature type="region of interest" description="Disordered" evidence="1">
    <location>
        <begin position="22"/>
        <end position="51"/>
    </location>
</feature>
<keyword evidence="3" id="KW-1185">Reference proteome</keyword>
<comment type="caution">
    <text evidence="2">The sequence shown here is derived from an EMBL/GenBank/DDBJ whole genome shotgun (WGS) entry which is preliminary data.</text>
</comment>
<dbReference type="EMBL" id="LBMM01006011">
    <property type="protein sequence ID" value="KMQ91017.1"/>
    <property type="molecule type" value="Genomic_DNA"/>
</dbReference>
<accession>A0A0J7KL57</accession>
<evidence type="ECO:0000313" key="3">
    <source>
        <dbReference type="Proteomes" id="UP000036403"/>
    </source>
</evidence>
<gene>
    <name evidence="2" type="ORF">RF55_9165</name>
</gene>
<evidence type="ECO:0000256" key="1">
    <source>
        <dbReference type="SAM" id="MobiDB-lite"/>
    </source>
</evidence>
<dbReference type="Proteomes" id="UP000036403">
    <property type="component" value="Unassembled WGS sequence"/>
</dbReference>
<sequence length="78" mass="8714">MVENFNSKQMYRKRQNKAVAAAASNNEEEVDNLDEVPGIPIGLTPEDGDIDDEDVAPVPEWDQMLDLLAELNGITKER</sequence>
<organism evidence="2 3">
    <name type="scientific">Lasius niger</name>
    <name type="common">Black garden ant</name>
    <dbReference type="NCBI Taxonomy" id="67767"/>
    <lineage>
        <taxon>Eukaryota</taxon>
        <taxon>Metazoa</taxon>
        <taxon>Ecdysozoa</taxon>
        <taxon>Arthropoda</taxon>
        <taxon>Hexapoda</taxon>
        <taxon>Insecta</taxon>
        <taxon>Pterygota</taxon>
        <taxon>Neoptera</taxon>
        <taxon>Endopterygota</taxon>
        <taxon>Hymenoptera</taxon>
        <taxon>Apocrita</taxon>
        <taxon>Aculeata</taxon>
        <taxon>Formicoidea</taxon>
        <taxon>Formicidae</taxon>
        <taxon>Formicinae</taxon>
        <taxon>Lasius</taxon>
        <taxon>Lasius</taxon>
    </lineage>
</organism>
<evidence type="ECO:0000313" key="2">
    <source>
        <dbReference type="EMBL" id="KMQ91017.1"/>
    </source>
</evidence>
<name>A0A0J7KL57_LASNI</name>
<dbReference type="PaxDb" id="67767-A0A0J7KL57"/>
<dbReference type="AlphaFoldDB" id="A0A0J7KL57"/>